<keyword evidence="1" id="KW-1185">Reference proteome</keyword>
<name>A0A915KW43_ROMCU</name>
<dbReference type="WBParaSite" id="nRc.2.0.1.t42698-RA">
    <property type="protein sequence ID" value="nRc.2.0.1.t42698-RA"/>
    <property type="gene ID" value="nRc.2.0.1.g42698"/>
</dbReference>
<evidence type="ECO:0000313" key="1">
    <source>
        <dbReference type="Proteomes" id="UP000887565"/>
    </source>
</evidence>
<reference evidence="2" key="1">
    <citation type="submission" date="2022-11" db="UniProtKB">
        <authorList>
            <consortium name="WormBaseParasite"/>
        </authorList>
    </citation>
    <scope>IDENTIFICATION</scope>
</reference>
<dbReference type="Proteomes" id="UP000887565">
    <property type="component" value="Unplaced"/>
</dbReference>
<proteinExistence type="predicted"/>
<sequence>MTFQIIMYSICLNVFNISYKANETNNMCFKWIGDLTIRTKLEDGNYDHHIFKPNETWICSTKRVWCPRSDRNLLCYKSHVPIGLDAPKIFLFNDFIRCFNTIRIMIFPPSQPKSEMLSRLINQFNSTIAPDIMIVSSLALPHDDFPRCKDYGTFECKMRIYRDIPFRLENPELSKQ</sequence>
<dbReference type="AlphaFoldDB" id="A0A915KW43"/>
<accession>A0A915KW43</accession>
<organism evidence="1 2">
    <name type="scientific">Romanomermis culicivorax</name>
    <name type="common">Nematode worm</name>
    <dbReference type="NCBI Taxonomy" id="13658"/>
    <lineage>
        <taxon>Eukaryota</taxon>
        <taxon>Metazoa</taxon>
        <taxon>Ecdysozoa</taxon>
        <taxon>Nematoda</taxon>
        <taxon>Enoplea</taxon>
        <taxon>Dorylaimia</taxon>
        <taxon>Mermithida</taxon>
        <taxon>Mermithoidea</taxon>
        <taxon>Mermithidae</taxon>
        <taxon>Romanomermis</taxon>
    </lineage>
</organism>
<protein>
    <submittedName>
        <fullName evidence="2">Uncharacterized protein</fullName>
    </submittedName>
</protein>
<evidence type="ECO:0000313" key="2">
    <source>
        <dbReference type="WBParaSite" id="nRc.2.0.1.t42698-RA"/>
    </source>
</evidence>